<name>A0ACC6Q3E7_9ACTN</name>
<dbReference type="Proteomes" id="UP001377168">
    <property type="component" value="Unassembled WGS sequence"/>
</dbReference>
<proteinExistence type="predicted"/>
<gene>
    <name evidence="1" type="ORF">WKI67_33270</name>
</gene>
<accession>A0ACC6Q3E7</accession>
<organism evidence="1 2">
    <name type="scientific">Streptomyces achmelvichensis</name>
    <dbReference type="NCBI Taxonomy" id="3134111"/>
    <lineage>
        <taxon>Bacteria</taxon>
        <taxon>Bacillati</taxon>
        <taxon>Actinomycetota</taxon>
        <taxon>Actinomycetes</taxon>
        <taxon>Kitasatosporales</taxon>
        <taxon>Streptomycetaceae</taxon>
        <taxon>Streptomyces</taxon>
    </lineage>
</organism>
<comment type="caution">
    <text evidence="1">The sequence shown here is derived from an EMBL/GenBank/DDBJ whole genome shotgun (WGS) entry which is preliminary data.</text>
</comment>
<evidence type="ECO:0000313" key="2">
    <source>
        <dbReference type="Proteomes" id="UP001377168"/>
    </source>
</evidence>
<evidence type="ECO:0000313" key="1">
    <source>
        <dbReference type="EMBL" id="MEJ8638238.1"/>
    </source>
</evidence>
<reference evidence="1" key="1">
    <citation type="submission" date="2024-03" db="EMBL/GenBank/DDBJ databases">
        <title>Novel Streptomyces species of biotechnological and ecological value are a feature of Machair soil.</title>
        <authorList>
            <person name="Prole J.R."/>
            <person name="Goodfellow M."/>
            <person name="Allenby N."/>
            <person name="Ward A.C."/>
        </authorList>
    </citation>
    <scope>NUCLEOTIDE SEQUENCE</scope>
    <source>
        <strain evidence="1">MS2.AVA.5</strain>
    </source>
</reference>
<keyword evidence="2" id="KW-1185">Reference proteome</keyword>
<sequence length="702" mass="73330">MDHEQVFAGLDSVRWAELEHAYGEADDLPGMLRALAGDDEQAAEALDELWSSILHQGTVYAATVQAVPFLAQLAAAGTRTVDLLVLLGGTAESDDAYGLPDPGACRAAVAAQLPLILPLFASPDARVRQAAVWAAGSTGAASALPQLRRRWDEEPEPGVRAELLAALVRLGHPDAADAARTAIAPGEPAELRVVAAMACLDAGLPWTPAHRDTLVSLLPADRHVAGRFDQARTEPLHHVIDTLLRRDTDQDRSSAYELIQAALAAGDPEARKEALWAAEHACTISRSAPGRLAPSLLALLKAGEHTASLLPILDKLGVHAQPAAPALAALAAAGGDLADRALAVLVRVAPQEAAPLLARDLPDRSRALAAACGFPGNRRERDMPYAPELLNAIRIRLTDDELAGNEPVWLTGLLADWGVQAAAALPELTAVMDRFPAAVPRALAAVCPPDSRDATAAVLRRAAATGPPEGRFAAANALWNLTGETGPLVHELRRRLEQSAGPEACRTAGALGEEGACLVPQLRSALTPAGRKRTVPELDADIQTALALWRLTGEATEAVDVLGGVLAEASDGTWTRWSLREAALAAAHVGPAAQALTPALEGLLDDPSHAPAAISALQAISGGPDPVRTAEILLTSVERNADADTALDALGALGPEALTPTVSARLKALAERDLRVVTSGVEPEMVPADERLRERARKLLGA</sequence>
<protein>
    <submittedName>
        <fullName evidence="1">HEAT repeat domain-containing protein</fullName>
    </submittedName>
</protein>
<dbReference type="EMBL" id="JBBKAJ010000022">
    <property type="protein sequence ID" value="MEJ8638238.1"/>
    <property type="molecule type" value="Genomic_DNA"/>
</dbReference>